<protein>
    <submittedName>
        <fullName evidence="2">Uncharacterized protein</fullName>
    </submittedName>
</protein>
<organism evidence="2 3">
    <name type="scientific">Dorea longicatena</name>
    <dbReference type="NCBI Taxonomy" id="88431"/>
    <lineage>
        <taxon>Bacteria</taxon>
        <taxon>Bacillati</taxon>
        <taxon>Bacillota</taxon>
        <taxon>Clostridia</taxon>
        <taxon>Lachnospirales</taxon>
        <taxon>Lachnospiraceae</taxon>
        <taxon>Dorea</taxon>
    </lineage>
</organism>
<gene>
    <name evidence="2" type="ORF">GT528_01515</name>
</gene>
<evidence type="ECO:0000256" key="1">
    <source>
        <dbReference type="SAM" id="Coils"/>
    </source>
</evidence>
<accession>A0A6L8RVR1</accession>
<sequence length="220" mass="24573">MGFFDKLKAGWDNVSRSTDLMQKIQKGEMTSLSDDDRKFFEEYNKKAPEAYLEEWEEQQAQKAEKEKERALQKAENDRIKALKKAETQYDIGGLKFRKSGNGLYYFGKAFQEGAGKFKLVDFIWDGPQYNLISKTTGKNKTHGRAGSALVGAAVAGPVGAMVGASLGKKTKVNTTTTTKQQELDTVAFLVFESAETGTKIQKEIKCNTNIANEVRRLSFN</sequence>
<dbReference type="Proteomes" id="UP000472916">
    <property type="component" value="Unassembled WGS sequence"/>
</dbReference>
<feature type="coiled-coil region" evidence="1">
    <location>
        <begin position="53"/>
        <end position="84"/>
    </location>
</feature>
<keyword evidence="1" id="KW-0175">Coiled coil</keyword>
<reference evidence="2 3" key="1">
    <citation type="journal article" date="2019" name="Nat. Med.">
        <title>A library of human gut bacterial isolates paired with longitudinal multiomics data enables mechanistic microbiome research.</title>
        <authorList>
            <person name="Poyet M."/>
            <person name="Groussin M."/>
            <person name="Gibbons S.M."/>
            <person name="Avila-Pacheco J."/>
            <person name="Jiang X."/>
            <person name="Kearney S.M."/>
            <person name="Perrotta A.R."/>
            <person name="Berdy B."/>
            <person name="Zhao S."/>
            <person name="Lieberman T.D."/>
            <person name="Swanson P.K."/>
            <person name="Smith M."/>
            <person name="Roesemann S."/>
            <person name="Alexander J.E."/>
            <person name="Rich S.A."/>
            <person name="Livny J."/>
            <person name="Vlamakis H."/>
            <person name="Clish C."/>
            <person name="Bullock K."/>
            <person name="Deik A."/>
            <person name="Scott J."/>
            <person name="Pierce K.A."/>
            <person name="Xavier R.J."/>
            <person name="Alm E.J."/>
        </authorList>
    </citation>
    <scope>NUCLEOTIDE SEQUENCE [LARGE SCALE GENOMIC DNA]</scope>
    <source>
        <strain evidence="2 3">BIOML-A6</strain>
    </source>
</reference>
<proteinExistence type="predicted"/>
<dbReference type="AlphaFoldDB" id="A0A6L8RVR1"/>
<name>A0A6L8RVR1_9FIRM</name>
<dbReference type="RefSeq" id="WP_130096472.1">
    <property type="nucleotide sequence ID" value="NZ_RCYC01000005.1"/>
</dbReference>
<comment type="caution">
    <text evidence="2">The sequence shown here is derived from an EMBL/GenBank/DDBJ whole genome shotgun (WGS) entry which is preliminary data.</text>
</comment>
<evidence type="ECO:0000313" key="2">
    <source>
        <dbReference type="EMBL" id="MZK40411.1"/>
    </source>
</evidence>
<dbReference type="EMBL" id="WWSC01000002">
    <property type="protein sequence ID" value="MZK40411.1"/>
    <property type="molecule type" value="Genomic_DNA"/>
</dbReference>
<evidence type="ECO:0000313" key="3">
    <source>
        <dbReference type="Proteomes" id="UP000472916"/>
    </source>
</evidence>